<gene>
    <name evidence="2" type="ORF">KL86DES1_21391</name>
</gene>
<proteinExistence type="predicted"/>
<feature type="region of interest" description="Disordered" evidence="1">
    <location>
        <begin position="1"/>
        <end position="34"/>
    </location>
</feature>
<reference evidence="2" key="1">
    <citation type="submission" date="2016-08" db="EMBL/GenBank/DDBJ databases">
        <authorList>
            <person name="Seilhamer J.J."/>
        </authorList>
    </citation>
    <scope>NUCLEOTIDE SEQUENCE</scope>
    <source>
        <strain evidence="2">86-1</strain>
    </source>
</reference>
<dbReference type="EMBL" id="FMJC01000002">
    <property type="protein sequence ID" value="SCM73576.1"/>
    <property type="molecule type" value="Genomic_DNA"/>
</dbReference>
<sequence>MARTSTDSNDKPMKTTTENEEQIELPNVNDLTEDDFKKRGPSQCHKLSIAASSVLKAVKNELKGSGENLNDFISEAIIYYSNARFTAGVLGKIIKSHNPMVVQPSEKSRIAALERIVAIMGIEFLENRDEDTFEKMKKFLKSSKNIPKCVDLKDQCEEASEKAGIFTSKEDMPLWLILLYAKKFNFI</sequence>
<organism evidence="2">
    <name type="scientific">uncultured Desulfovibrio sp</name>
    <dbReference type="NCBI Taxonomy" id="167968"/>
    <lineage>
        <taxon>Bacteria</taxon>
        <taxon>Pseudomonadati</taxon>
        <taxon>Thermodesulfobacteriota</taxon>
        <taxon>Desulfovibrionia</taxon>
        <taxon>Desulfovibrionales</taxon>
        <taxon>Desulfovibrionaceae</taxon>
        <taxon>Desulfovibrio</taxon>
        <taxon>environmental samples</taxon>
    </lineage>
</organism>
<dbReference type="RefSeq" id="WP_179980754.1">
    <property type="nucleotide sequence ID" value="NZ_LT608333.1"/>
</dbReference>
<dbReference type="AlphaFoldDB" id="A0A212L7R0"/>
<evidence type="ECO:0000256" key="1">
    <source>
        <dbReference type="SAM" id="MobiDB-lite"/>
    </source>
</evidence>
<evidence type="ECO:0000313" key="2">
    <source>
        <dbReference type="EMBL" id="SCM73576.1"/>
    </source>
</evidence>
<name>A0A212L7R0_9BACT</name>
<accession>A0A212L7R0</accession>
<protein>
    <submittedName>
        <fullName evidence="2">Uncharacterized protein</fullName>
    </submittedName>
</protein>